<sequence length="278" mass="32371">MRDLARFYQEIEKKITRLRMDLHNCLQLTFPELEQFFSNRLTPYALTLIRLFPHPDFVLASTRTKIKNKLINETRKKISANRAEQKADQIIHYAQCAYPAVEKDSIHCQKTIYYAELLQDLLEQKEALATQMIKKAEGSPCFLLYQTFPGIGALTAALLLGELGDITRFKTHKQLNAFVGIDIRRYHSGKYTGQDRINKRGNPKARKIIFFTIRNMIRQQRAAPNHIVDYYYKLKKQPIPKKEKVATVACMNKLLKCMHAMVRAHTEYDYAYAVSVDH</sequence>
<reference evidence="2" key="1">
    <citation type="submission" date="2019-11" db="EMBL/GenBank/DDBJ databases">
        <authorList>
            <person name="Feng L."/>
        </authorList>
    </citation>
    <scope>NUCLEOTIDE SEQUENCE</scope>
    <source>
        <strain evidence="2">EFaeciumLFYP64</strain>
    </source>
</reference>
<dbReference type="GO" id="GO:0006313">
    <property type="term" value="P:DNA transposition"/>
    <property type="evidence" value="ECO:0007669"/>
    <property type="project" value="InterPro"/>
</dbReference>
<gene>
    <name evidence="2" type="ORF">EFLFYP64_00001</name>
</gene>
<protein>
    <submittedName>
        <fullName evidence="2">Transposase IS116/IS110/IS902 family protein</fullName>
    </submittedName>
</protein>
<dbReference type="PANTHER" id="PTHR33055:SF13">
    <property type="entry name" value="TRANSPOSASE"/>
    <property type="match status" value="1"/>
</dbReference>
<dbReference type="Gene3D" id="1.10.287.4070">
    <property type="match status" value="1"/>
</dbReference>
<dbReference type="AlphaFoldDB" id="A0A6N3BS18"/>
<dbReference type="InterPro" id="IPR047650">
    <property type="entry name" value="Transpos_IS110"/>
</dbReference>
<dbReference type="GO" id="GO:0004803">
    <property type="term" value="F:transposase activity"/>
    <property type="evidence" value="ECO:0007669"/>
    <property type="project" value="InterPro"/>
</dbReference>
<dbReference type="PANTHER" id="PTHR33055">
    <property type="entry name" value="TRANSPOSASE FOR INSERTION SEQUENCE ELEMENT IS1111A"/>
    <property type="match status" value="1"/>
</dbReference>
<dbReference type="EMBL" id="CACRTQ010000023">
    <property type="protein sequence ID" value="VYU06945.1"/>
    <property type="molecule type" value="Genomic_DNA"/>
</dbReference>
<evidence type="ECO:0000313" key="2">
    <source>
        <dbReference type="EMBL" id="VYU06945.1"/>
    </source>
</evidence>
<feature type="domain" description="Transposase IS116/IS110/IS902 C-terminal" evidence="1">
    <location>
        <begin position="146"/>
        <end position="221"/>
    </location>
</feature>
<dbReference type="RefSeq" id="WP_156616744.1">
    <property type="nucleotide sequence ID" value="NZ_CACRTQ010000023.1"/>
</dbReference>
<proteinExistence type="predicted"/>
<accession>A0A6N3BS18</accession>
<dbReference type="InterPro" id="IPR003346">
    <property type="entry name" value="Transposase_20"/>
</dbReference>
<name>A0A6N3BS18_ENTFC</name>
<organism evidence="2">
    <name type="scientific">Enterococcus faecium</name>
    <name type="common">Streptococcus faecium</name>
    <dbReference type="NCBI Taxonomy" id="1352"/>
    <lineage>
        <taxon>Bacteria</taxon>
        <taxon>Bacillati</taxon>
        <taxon>Bacillota</taxon>
        <taxon>Bacilli</taxon>
        <taxon>Lactobacillales</taxon>
        <taxon>Enterococcaceae</taxon>
        <taxon>Enterococcus</taxon>
    </lineage>
</organism>
<evidence type="ECO:0000259" key="1">
    <source>
        <dbReference type="Pfam" id="PF02371"/>
    </source>
</evidence>
<dbReference type="GO" id="GO:0003677">
    <property type="term" value="F:DNA binding"/>
    <property type="evidence" value="ECO:0007669"/>
    <property type="project" value="InterPro"/>
</dbReference>
<dbReference type="Pfam" id="PF02371">
    <property type="entry name" value="Transposase_20"/>
    <property type="match status" value="1"/>
</dbReference>